<proteinExistence type="predicted"/>
<accession>A0A1Q8YB44</accession>
<keyword evidence="2" id="KW-1185">Reference proteome</keyword>
<evidence type="ECO:0000313" key="2">
    <source>
        <dbReference type="Proteomes" id="UP000185911"/>
    </source>
</evidence>
<dbReference type="EMBL" id="MSYM01000017">
    <property type="protein sequence ID" value="OLP05268.1"/>
    <property type="molecule type" value="Genomic_DNA"/>
</dbReference>
<dbReference type="Proteomes" id="UP000185911">
    <property type="component" value="Unassembled WGS sequence"/>
</dbReference>
<dbReference type="AlphaFoldDB" id="A0A1Q8YB44"/>
<organism evidence="1 2">
    <name type="scientific">Rhodoferax antarcticus ANT.BR</name>
    <dbReference type="NCBI Taxonomy" id="1111071"/>
    <lineage>
        <taxon>Bacteria</taxon>
        <taxon>Pseudomonadati</taxon>
        <taxon>Pseudomonadota</taxon>
        <taxon>Betaproteobacteria</taxon>
        <taxon>Burkholderiales</taxon>
        <taxon>Comamonadaceae</taxon>
        <taxon>Rhodoferax</taxon>
    </lineage>
</organism>
<evidence type="ECO:0000313" key="1">
    <source>
        <dbReference type="EMBL" id="OLP05268.1"/>
    </source>
</evidence>
<comment type="caution">
    <text evidence="1">The sequence shown here is derived from an EMBL/GenBank/DDBJ whole genome shotgun (WGS) entry which is preliminary data.</text>
</comment>
<gene>
    <name evidence="1" type="ORF">BLL52_3393</name>
</gene>
<sequence length="38" mass="4303">MPTTLLTQFFSDYGITLGPWIRTIEVFSVVLVTSVRVD</sequence>
<protein>
    <submittedName>
        <fullName evidence="1">Uncharacterized protein</fullName>
    </submittedName>
</protein>
<reference evidence="1 2" key="1">
    <citation type="submission" date="2017-01" db="EMBL/GenBank/DDBJ databases">
        <title>Genome sequence of Rhodoferax antarcticus ANT.BR, a psychrophilic purple nonsulfur bacterium from an Antarctic microbial mat.</title>
        <authorList>
            <person name="Baker J."/>
            <person name="Riester C."/>
            <person name="Skinner B."/>
            <person name="Newell A."/>
            <person name="Swingley W."/>
            <person name="Madigan M."/>
            <person name="Jung D."/>
            <person name="Asao M."/>
            <person name="Chen M."/>
            <person name="Loughlin P."/>
            <person name="Pan H."/>
            <person name="Lin S."/>
            <person name="Li N."/>
            <person name="Shaw J."/>
            <person name="Prado M."/>
            <person name="Sherman C."/>
            <person name="Li X."/>
            <person name="Tang J."/>
            <person name="Blankenship R."/>
            <person name="Zhao T."/>
            <person name="Touchman J."/>
            <person name="Sattley M."/>
        </authorList>
    </citation>
    <scope>NUCLEOTIDE SEQUENCE [LARGE SCALE GENOMIC DNA]</scope>
    <source>
        <strain evidence="1 2">ANT.BR</strain>
    </source>
</reference>
<name>A0A1Q8YB44_9BURK</name>